<name>A0A1M7YP46_9VIBR</name>
<gene>
    <name evidence="2" type="ORF">VQ7734_00117</name>
</gene>
<organism evidence="2 3">
    <name type="scientific">Vibrio quintilis</name>
    <dbReference type="NCBI Taxonomy" id="1117707"/>
    <lineage>
        <taxon>Bacteria</taxon>
        <taxon>Pseudomonadati</taxon>
        <taxon>Pseudomonadota</taxon>
        <taxon>Gammaproteobacteria</taxon>
        <taxon>Vibrionales</taxon>
        <taxon>Vibrionaceae</taxon>
        <taxon>Vibrio</taxon>
    </lineage>
</organism>
<accession>A0A1M7YP46</accession>
<dbReference type="AlphaFoldDB" id="A0A1M7YP46"/>
<evidence type="ECO:0000313" key="2">
    <source>
        <dbReference type="EMBL" id="SHO54403.1"/>
    </source>
</evidence>
<sequence>MSEEIKSILEVALGDEESAMVHISNFMQEYQSVKKVKAALIIDVQKGLEGTHLTELTICDPLEKGIQAPYMATNDMVVRHMPEPGDYLVLYDDGYVSISPAKAFNDGYLPVRGIAGSDYLMDFGAAIDFVRSGAKIARKGWNGKGMFVVYQKGYPEGIPCNKQTAEAWGMNEGDLFKCRPYLQLKTADGSHCMWSPSVSDVLGDDWVIVNS</sequence>
<protein>
    <recommendedName>
        <fullName evidence="1">Thoeris anti-defense 2-like domain-containing protein</fullName>
    </recommendedName>
</protein>
<reference evidence="3" key="1">
    <citation type="submission" date="2016-12" db="EMBL/GenBank/DDBJ databases">
        <authorList>
            <person name="Rodrigo-Torres L."/>
            <person name="Arahal R.D."/>
            <person name="Lucena T."/>
        </authorList>
    </citation>
    <scope>NUCLEOTIDE SEQUENCE [LARGE SCALE GENOMIC DNA]</scope>
</reference>
<dbReference type="STRING" id="1117707.VQ7734_00117"/>
<keyword evidence="3" id="KW-1185">Reference proteome</keyword>
<dbReference type="InterPro" id="IPR021361">
    <property type="entry name" value="Tad2-like_dom"/>
</dbReference>
<dbReference type="Proteomes" id="UP000184600">
    <property type="component" value="Unassembled WGS sequence"/>
</dbReference>
<proteinExistence type="predicted"/>
<dbReference type="RefSeq" id="WP_200796861.1">
    <property type="nucleotide sequence ID" value="NZ_AP024898.1"/>
</dbReference>
<dbReference type="EMBL" id="FRFG01000003">
    <property type="protein sequence ID" value="SHO54403.1"/>
    <property type="molecule type" value="Genomic_DNA"/>
</dbReference>
<dbReference type="Pfam" id="PF11195">
    <property type="entry name" value="Tad2-like"/>
    <property type="match status" value="1"/>
</dbReference>
<evidence type="ECO:0000313" key="3">
    <source>
        <dbReference type="Proteomes" id="UP000184600"/>
    </source>
</evidence>
<feature type="domain" description="Thoeris anti-defense 2-like" evidence="1">
    <location>
        <begin position="121"/>
        <end position="209"/>
    </location>
</feature>
<evidence type="ECO:0000259" key="1">
    <source>
        <dbReference type="Pfam" id="PF11195"/>
    </source>
</evidence>